<dbReference type="RefSeq" id="WP_380582422.1">
    <property type="nucleotide sequence ID" value="NZ_JBHSQJ010000039.1"/>
</dbReference>
<dbReference type="InterPro" id="IPR007312">
    <property type="entry name" value="Phosphoesterase"/>
</dbReference>
<dbReference type="InterPro" id="IPR022409">
    <property type="entry name" value="PKD/Chitinase_dom"/>
</dbReference>
<evidence type="ECO:0000256" key="4">
    <source>
        <dbReference type="ARBA" id="ARBA00023326"/>
    </source>
</evidence>
<dbReference type="Gene3D" id="2.60.120.260">
    <property type="entry name" value="Galactose-binding domain-like"/>
    <property type="match status" value="1"/>
</dbReference>
<comment type="caution">
    <text evidence="9">The sequence shown here is derived from an EMBL/GenBank/DDBJ whole genome shotgun (WGS) entry which is preliminary data.</text>
</comment>
<feature type="signal peptide" evidence="6">
    <location>
        <begin position="1"/>
        <end position="27"/>
    </location>
</feature>
<dbReference type="CDD" id="cd00146">
    <property type="entry name" value="PKD"/>
    <property type="match status" value="2"/>
</dbReference>
<feature type="compositionally biased region" description="Low complexity" evidence="5">
    <location>
        <begin position="203"/>
        <end position="217"/>
    </location>
</feature>
<organism evidence="9 10">
    <name type="scientific">Streptacidiphilus monticola</name>
    <dbReference type="NCBI Taxonomy" id="2161674"/>
    <lineage>
        <taxon>Bacteria</taxon>
        <taxon>Bacillati</taxon>
        <taxon>Actinomycetota</taxon>
        <taxon>Actinomycetes</taxon>
        <taxon>Kitasatosporales</taxon>
        <taxon>Streptomycetaceae</taxon>
        <taxon>Streptacidiphilus</taxon>
    </lineage>
</organism>
<dbReference type="Gene3D" id="3.40.720.10">
    <property type="entry name" value="Alkaline Phosphatase, subunit A"/>
    <property type="match status" value="1"/>
</dbReference>
<keyword evidence="4" id="KW-0624">Polysaccharide degradation</keyword>
<evidence type="ECO:0000256" key="2">
    <source>
        <dbReference type="ARBA" id="ARBA00023026"/>
    </source>
</evidence>
<gene>
    <name evidence="9" type="ORF">ACFP3V_10850</name>
</gene>
<keyword evidence="3" id="KW-0326">Glycosidase</keyword>
<keyword evidence="1" id="KW-0378">Hydrolase</keyword>
<reference evidence="10" key="1">
    <citation type="journal article" date="2019" name="Int. J. Syst. Evol. Microbiol.">
        <title>The Global Catalogue of Microorganisms (GCM) 10K type strain sequencing project: providing services to taxonomists for standard genome sequencing and annotation.</title>
        <authorList>
            <consortium name="The Broad Institute Genomics Platform"/>
            <consortium name="The Broad Institute Genome Sequencing Center for Infectious Disease"/>
            <person name="Wu L."/>
            <person name="Ma J."/>
        </authorList>
    </citation>
    <scope>NUCLEOTIDE SEQUENCE [LARGE SCALE GENOMIC DNA]</scope>
    <source>
        <strain evidence="10">JCM 4816</strain>
    </source>
</reference>
<sequence>MRKWKKRSASVGLVAALALGGASLATAEGGTHPASGVGSCTLRGWNPATSAPNAKSLPLGKRPMTYKPDDFDCSGAKFAPPGVEFAKFPQPRNFSITDKSVVRTVGGHRVVTASPTAAVNPLAPYFPPFQHFVVIYRENHTFDDYLGDCATTVIAGCNGQVQSTNHISSVPYLHQLAKTYALSDSYSTGVQPPSGPNHWFLFSGQSSSSNQQQSYPSTGTQFDRFLQSDNGPSDEGTNACTTPSGTSSGTSPYTFVMNGDIYWMVSSGSGYWKNPATGKAEVLPPNRPGTSIPEELHYNEYTCQNQSIPDSTVASDYLNFVNQYGMPAYNYVELFNDHPGTYQDVSGNDSATNSIVSSIMSNPTYKDNTLIVVTEDDTQNGNNGPDHVSNTYRVPLLVIGSPTYVKQHYLSHVAYTTANVIAAMERTMQNVHSGVIDPNDNLGSSTFPMTTADQAALGDPLEDFWVQGSTPLSATATGSPTTGNAPLTENFTGSATGGTAPYTYSWNFGDGTTSTAQNPSHTYTAAGTYTATLTVTDSASPAHTATAQVTTTVNAVGNPLAASASATPTSGQVPLSVAFTGTGTGGTPGYSYSWNFGDGATSTAQNPSHTYSTAGTYTATLTVTDSASPAHTASSTVTITADPIAATVPGAPTGLTATAGTGQVSLSWTPPASNGGENITSYKVYRGTASGGETLLTSGGCSGLGAVTSCTDTGLTAGQTYYYTVTAVNGVGEGAAGNEASATPTGTGCKAGQLLGNPGFENGSSSPAPWTVTSTHSPVEVINSSSSEPPHSGTWDAWLNGWGTTDTDTVAQTVTLPTGCSSYSFSFWLHVNTAETSTSSAYDTLKVQVLNSSGTVLSTLATYSNLNHNTGYTQHTFNLGAYAGQKVTLKFTGAEDFEYQTSFVLDDAAVNVS</sequence>
<dbReference type="PANTHER" id="PTHR36842">
    <property type="entry name" value="PROTEIN TOLB HOMOLOG"/>
    <property type="match status" value="1"/>
</dbReference>
<evidence type="ECO:0000313" key="10">
    <source>
        <dbReference type="Proteomes" id="UP001596174"/>
    </source>
</evidence>
<dbReference type="SMART" id="SM00060">
    <property type="entry name" value="FN3"/>
    <property type="match status" value="1"/>
</dbReference>
<evidence type="ECO:0000313" key="9">
    <source>
        <dbReference type="EMBL" id="MFC5907717.1"/>
    </source>
</evidence>
<evidence type="ECO:0000259" key="8">
    <source>
        <dbReference type="PROSITE" id="PS50853"/>
    </source>
</evidence>
<dbReference type="Pfam" id="PF18911">
    <property type="entry name" value="PKD_4"/>
    <property type="match status" value="2"/>
</dbReference>
<dbReference type="Proteomes" id="UP001596174">
    <property type="component" value="Unassembled WGS sequence"/>
</dbReference>
<feature type="domain" description="Fibronectin type-III" evidence="8">
    <location>
        <begin position="648"/>
        <end position="748"/>
    </location>
</feature>
<keyword evidence="4" id="KW-0119">Carbohydrate metabolism</keyword>
<feature type="compositionally biased region" description="Polar residues" evidence="5">
    <location>
        <begin position="227"/>
        <end position="240"/>
    </location>
</feature>
<dbReference type="SUPFAM" id="SSF49265">
    <property type="entry name" value="Fibronectin type III"/>
    <property type="match status" value="1"/>
</dbReference>
<feature type="domain" description="PKD" evidence="7">
    <location>
        <begin position="560"/>
        <end position="641"/>
    </location>
</feature>
<feature type="domain" description="PKD" evidence="7">
    <location>
        <begin position="472"/>
        <end position="558"/>
    </location>
</feature>
<dbReference type="PROSITE" id="PS50093">
    <property type="entry name" value="PKD"/>
    <property type="match status" value="2"/>
</dbReference>
<dbReference type="Gene3D" id="2.60.40.10">
    <property type="entry name" value="Immunoglobulins"/>
    <property type="match status" value="3"/>
</dbReference>
<evidence type="ECO:0000256" key="3">
    <source>
        <dbReference type="ARBA" id="ARBA00023295"/>
    </source>
</evidence>
<feature type="region of interest" description="Disordered" evidence="5">
    <location>
        <begin position="199"/>
        <end position="247"/>
    </location>
</feature>
<dbReference type="Pfam" id="PF00041">
    <property type="entry name" value="fn3"/>
    <property type="match status" value="1"/>
</dbReference>
<dbReference type="InterPro" id="IPR000601">
    <property type="entry name" value="PKD_dom"/>
</dbReference>
<dbReference type="InterPro" id="IPR036116">
    <property type="entry name" value="FN3_sf"/>
</dbReference>
<dbReference type="CDD" id="cd00063">
    <property type="entry name" value="FN3"/>
    <property type="match status" value="1"/>
</dbReference>
<evidence type="ECO:0000256" key="5">
    <source>
        <dbReference type="SAM" id="MobiDB-lite"/>
    </source>
</evidence>
<dbReference type="SUPFAM" id="SSF49299">
    <property type="entry name" value="PKD domain"/>
    <property type="match status" value="2"/>
</dbReference>
<keyword evidence="10" id="KW-1185">Reference proteome</keyword>
<dbReference type="EMBL" id="JBHSQJ010000039">
    <property type="protein sequence ID" value="MFC5907717.1"/>
    <property type="molecule type" value="Genomic_DNA"/>
</dbReference>
<evidence type="ECO:0000259" key="7">
    <source>
        <dbReference type="PROSITE" id="PS50093"/>
    </source>
</evidence>
<dbReference type="Pfam" id="PF04185">
    <property type="entry name" value="Phosphoesterase"/>
    <property type="match status" value="1"/>
</dbReference>
<evidence type="ECO:0000256" key="1">
    <source>
        <dbReference type="ARBA" id="ARBA00022801"/>
    </source>
</evidence>
<dbReference type="InterPro" id="IPR013783">
    <property type="entry name" value="Ig-like_fold"/>
</dbReference>
<keyword evidence="2" id="KW-0843">Virulence</keyword>
<accession>A0ABW1G2L1</accession>
<dbReference type="InterPro" id="IPR003961">
    <property type="entry name" value="FN3_dom"/>
</dbReference>
<proteinExistence type="predicted"/>
<dbReference type="InterPro" id="IPR017850">
    <property type="entry name" value="Alkaline_phosphatase_core_sf"/>
</dbReference>
<keyword evidence="6" id="KW-0732">Signal</keyword>
<dbReference type="SMART" id="SM00089">
    <property type="entry name" value="PKD"/>
    <property type="match status" value="2"/>
</dbReference>
<protein>
    <submittedName>
        <fullName evidence="9">PKD domain-containing protein</fullName>
    </submittedName>
</protein>
<name>A0ABW1G2L1_9ACTN</name>
<dbReference type="PANTHER" id="PTHR36842:SF1">
    <property type="entry name" value="PROTEIN TOLB"/>
    <property type="match status" value="1"/>
</dbReference>
<evidence type="ECO:0000256" key="6">
    <source>
        <dbReference type="SAM" id="SignalP"/>
    </source>
</evidence>
<feature type="chain" id="PRO_5045614358" evidence="6">
    <location>
        <begin position="28"/>
        <end position="913"/>
    </location>
</feature>
<dbReference type="InterPro" id="IPR035986">
    <property type="entry name" value="PKD_dom_sf"/>
</dbReference>
<dbReference type="PROSITE" id="PS50853">
    <property type="entry name" value="FN3"/>
    <property type="match status" value="1"/>
</dbReference>